<name>A0A841Y9Q3_9LIST</name>
<feature type="domain" description="Pesticidal crystal protein Cry1Aa" evidence="2">
    <location>
        <begin position="401"/>
        <end position="457"/>
    </location>
</feature>
<organism evidence="4 5">
    <name type="scientific">Listeria booriae</name>
    <dbReference type="NCBI Taxonomy" id="1552123"/>
    <lineage>
        <taxon>Bacteria</taxon>
        <taxon>Bacillati</taxon>
        <taxon>Bacillota</taxon>
        <taxon>Bacilli</taxon>
        <taxon>Bacillales</taxon>
        <taxon>Listeriaceae</taxon>
        <taxon>Listeria</taxon>
    </lineage>
</organism>
<feature type="domain" description="Bacterial Ig" evidence="3">
    <location>
        <begin position="547"/>
        <end position="626"/>
    </location>
</feature>
<evidence type="ECO:0000313" key="5">
    <source>
        <dbReference type="Proteomes" id="UP000591929"/>
    </source>
</evidence>
<evidence type="ECO:0008006" key="6">
    <source>
        <dbReference type="Google" id="ProtNLM"/>
    </source>
</evidence>
<evidence type="ECO:0000313" key="4">
    <source>
        <dbReference type="EMBL" id="MBC1373652.1"/>
    </source>
</evidence>
<feature type="signal peptide" evidence="1">
    <location>
        <begin position="1"/>
        <end position="31"/>
    </location>
</feature>
<gene>
    <name evidence="4" type="ORF">HB847_14955</name>
</gene>
<dbReference type="EMBL" id="JAARPL010000014">
    <property type="protein sequence ID" value="MBC1373652.1"/>
    <property type="molecule type" value="Genomic_DNA"/>
</dbReference>
<dbReference type="InterPro" id="IPR054544">
    <property type="entry name" value="Pest_crys_Cry1Aa_dom-IV"/>
</dbReference>
<dbReference type="InterPro" id="IPR046746">
    <property type="entry name" value="Big_15"/>
</dbReference>
<evidence type="ECO:0000259" key="3">
    <source>
        <dbReference type="Pfam" id="PF20622"/>
    </source>
</evidence>
<dbReference type="Pfam" id="PF20622">
    <property type="entry name" value="Big_15"/>
    <property type="match status" value="4"/>
</dbReference>
<proteinExistence type="predicted"/>
<dbReference type="AlphaFoldDB" id="A0A841Y9Q3"/>
<feature type="chain" id="PRO_5032311447" description="Bacterial Ig domain-containing protein" evidence="1">
    <location>
        <begin position="32"/>
        <end position="884"/>
    </location>
</feature>
<protein>
    <recommendedName>
        <fullName evidence="6">Bacterial Ig domain-containing protein</fullName>
    </recommendedName>
</protein>
<comment type="caution">
    <text evidence="4">The sequence shown here is derived from an EMBL/GenBank/DDBJ whole genome shotgun (WGS) entry which is preliminary data.</text>
</comment>
<reference evidence="4 5" key="1">
    <citation type="submission" date="2020-03" db="EMBL/GenBank/DDBJ databases">
        <title>Soil Listeria distribution.</title>
        <authorList>
            <person name="Liao J."/>
            <person name="Wiedmann M."/>
        </authorList>
    </citation>
    <scope>NUCLEOTIDE SEQUENCE [LARGE SCALE GENOMIC DNA]</scope>
    <source>
        <strain evidence="4 5">FSL L7-1681</strain>
    </source>
</reference>
<evidence type="ECO:0000256" key="1">
    <source>
        <dbReference type="SAM" id="SignalP"/>
    </source>
</evidence>
<dbReference type="Pfam" id="PF18449">
    <property type="entry name" value="Endotoxin_C2"/>
    <property type="match status" value="1"/>
</dbReference>
<sequence length="884" mass="96586">MKKITNIGRKMVAVSAIIMLFIGLMSTSAFSAYGQTVTNQTYAESLRKTGEAVANQDHTPLSERVTWKFKWLVFTDVTFNQANANPVRRTLSADDETYAQTIADDFKRVLEEKNPNILVDIDLEFYKTPIQVATSNDDFILHETQIANILEEKVPYGAFDAIFALSNSPGGGGVTKATYYSDITRGAGYCAVGLSNIFATNYPQHSEDREIEYSTDIALHEFCHLLSMANLIDSYPDVHGATTYNYSIDPKNGWMQFYLDFLTGNVVDPKTGKLTGVYPEMWRLTPKYMRENVLISGGVWGFRPNGGGNLTIDSLEKIYIPLNYRNSGGGPWFDFMFANGADAIDTSKIKSNNTNVIKFLNFDNQIARTQPTGLGETTLDFTTKDDKFIYTKTIVIYDEGQATEAVNGLFEKDTIIKDSTDQDAIDKAQTLVGLLPTTITTKAELQNKIDTAQNALNNRNAITTPVISPVSEKDTSLTVTGLEGARISVVLPDGTIVSKTANAQGTATFFVTDLKAGDIITATQTKNGITSKQAAITITPDQSEVVTVTTEDFTIGKDSYIKGTYTGDVAKLAIEVNGTVLQKINVPNSPYQYYAKGKVTVATDQVYVITYDSNDNQLEKTKVDVKSQTKSTLTPNPFYIGKDNYVTGKLVGDIRKFSLTVNGIEYTKINVTTAPDFKYYANNIIKNATDIVQINGYSATGNLLDSKPVTIASTETGKITSTEAFKIGKDSYITATYTGDITKAELQVNGKALQRIGVTNGTIKYYAKSSITNTTDEVELVTYNAAGQRADSKIITISSSTGKITANPVKVGDSYLTGTATGDIAKVALRVNGVIQTSVAFIQTEGSYKYYIKSLHLKPTDDVKIVGLDGRSNEIHTSDVTIIN</sequence>
<dbReference type="Proteomes" id="UP000591929">
    <property type="component" value="Unassembled WGS sequence"/>
</dbReference>
<feature type="domain" description="Bacterial Ig" evidence="3">
    <location>
        <begin position="632"/>
        <end position="712"/>
    </location>
</feature>
<feature type="domain" description="Bacterial Ig" evidence="3">
    <location>
        <begin position="802"/>
        <end position="883"/>
    </location>
</feature>
<evidence type="ECO:0000259" key="2">
    <source>
        <dbReference type="Pfam" id="PF18449"/>
    </source>
</evidence>
<keyword evidence="1" id="KW-0732">Signal</keyword>
<accession>A0A841Y9Q3</accession>
<feature type="domain" description="Bacterial Ig" evidence="3">
    <location>
        <begin position="717"/>
        <end position="798"/>
    </location>
</feature>